<dbReference type="AlphaFoldDB" id="A0A833FJG3"/>
<proteinExistence type="predicted"/>
<protein>
    <submittedName>
        <fullName evidence="9">Transporter</fullName>
    </submittedName>
</protein>
<dbReference type="GO" id="GO:0005886">
    <property type="term" value="C:plasma membrane"/>
    <property type="evidence" value="ECO:0007669"/>
    <property type="project" value="UniProtKB-SubCell"/>
</dbReference>
<comment type="caution">
    <text evidence="9">The sequence shown here is derived from an EMBL/GenBank/DDBJ whole genome shotgun (WGS) entry which is preliminary data.</text>
</comment>
<evidence type="ECO:0000256" key="5">
    <source>
        <dbReference type="ARBA" id="ARBA00022692"/>
    </source>
</evidence>
<dbReference type="Proteomes" id="UP000434554">
    <property type="component" value="Unassembled WGS sequence"/>
</dbReference>
<dbReference type="GO" id="GO:0003333">
    <property type="term" value="P:amino acid transmembrane transport"/>
    <property type="evidence" value="ECO:0007669"/>
    <property type="project" value="InterPro"/>
</dbReference>
<evidence type="ECO:0000256" key="6">
    <source>
        <dbReference type="ARBA" id="ARBA00022989"/>
    </source>
</evidence>
<evidence type="ECO:0000313" key="9">
    <source>
        <dbReference type="EMBL" id="KAB1479622.1"/>
    </source>
</evidence>
<comment type="subcellular location">
    <subcellularLocation>
        <location evidence="1">Cell inner membrane</location>
        <topology evidence="1">Multi-pass membrane protein</topology>
    </subcellularLocation>
</comment>
<dbReference type="InterPro" id="IPR018227">
    <property type="entry name" value="Amino_acid_transport_2"/>
</dbReference>
<keyword evidence="4" id="KW-0997">Cell inner membrane</keyword>
<accession>A0A833FJG3</accession>
<gene>
    <name evidence="9" type="ORF">F8R14_02790</name>
</gene>
<dbReference type="PANTHER" id="PTHR35334">
    <property type="entry name" value="SERINE TRANSPORTER"/>
    <property type="match status" value="1"/>
</dbReference>
<feature type="transmembrane region" description="Helical" evidence="8">
    <location>
        <begin position="49"/>
        <end position="69"/>
    </location>
</feature>
<name>A0A833FJG3_9FIRM</name>
<keyword evidence="2" id="KW-0813">Transport</keyword>
<organism evidence="9 10">
    <name type="scientific">Veillonella seminalis</name>
    <dbReference type="NCBI Taxonomy" id="1502943"/>
    <lineage>
        <taxon>Bacteria</taxon>
        <taxon>Bacillati</taxon>
        <taxon>Bacillota</taxon>
        <taxon>Negativicutes</taxon>
        <taxon>Veillonellales</taxon>
        <taxon>Veillonellaceae</taxon>
        <taxon>Veillonella</taxon>
    </lineage>
</organism>
<reference evidence="9 10" key="1">
    <citation type="submission" date="2019-09" db="EMBL/GenBank/DDBJ databases">
        <title>Draft genome sequence of 3 type strains from the CCUG.</title>
        <authorList>
            <person name="Pineiro-Iglesias B."/>
            <person name="Tunovic T."/>
            <person name="Unosson C."/>
            <person name="Inganas E."/>
            <person name="Ohlen M."/>
            <person name="Cardew S."/>
            <person name="Jensie-Markopoulos S."/>
            <person name="Salva-Serra F."/>
            <person name="Jaen-Luchoro D."/>
            <person name="Karlsson R."/>
            <person name="Svensson-Stadler L."/>
            <person name="Chun J."/>
            <person name="Moore E."/>
        </authorList>
    </citation>
    <scope>NUCLEOTIDE SEQUENCE [LARGE SCALE GENOMIC DNA]</scope>
    <source>
        <strain evidence="9 10">CCUG 65427</strain>
    </source>
</reference>
<keyword evidence="3" id="KW-1003">Cell membrane</keyword>
<feature type="transmembrane region" description="Helical" evidence="8">
    <location>
        <begin position="25"/>
        <end position="43"/>
    </location>
</feature>
<keyword evidence="7 8" id="KW-0472">Membrane</keyword>
<sequence length="92" mass="10052">MSKAARAGMSEAEWREATRFDSTDWGWIIMSIGMAIGAGIVFLPVQVGIVGVWVYLLAAAVGYPALYLFQRLFVNTLAVSPECTDYPPVISH</sequence>
<evidence type="ECO:0000256" key="2">
    <source>
        <dbReference type="ARBA" id="ARBA00022448"/>
    </source>
</evidence>
<dbReference type="PANTHER" id="PTHR35334:SF4">
    <property type="entry name" value="SERINE TRANSPORTER-RELATED"/>
    <property type="match status" value="1"/>
</dbReference>
<keyword evidence="5 8" id="KW-0812">Transmembrane</keyword>
<evidence type="ECO:0000256" key="7">
    <source>
        <dbReference type="ARBA" id="ARBA00023136"/>
    </source>
</evidence>
<evidence type="ECO:0000256" key="1">
    <source>
        <dbReference type="ARBA" id="ARBA00004429"/>
    </source>
</evidence>
<dbReference type="EMBL" id="WBKH01000002">
    <property type="protein sequence ID" value="KAB1479622.1"/>
    <property type="molecule type" value="Genomic_DNA"/>
</dbReference>
<evidence type="ECO:0000256" key="4">
    <source>
        <dbReference type="ARBA" id="ARBA00022519"/>
    </source>
</evidence>
<evidence type="ECO:0000313" key="10">
    <source>
        <dbReference type="Proteomes" id="UP000434554"/>
    </source>
</evidence>
<evidence type="ECO:0000256" key="3">
    <source>
        <dbReference type="ARBA" id="ARBA00022475"/>
    </source>
</evidence>
<keyword evidence="6 8" id="KW-1133">Transmembrane helix</keyword>
<evidence type="ECO:0000256" key="8">
    <source>
        <dbReference type="SAM" id="Phobius"/>
    </source>
</evidence>